<name>A0A178J462_9VIBR</name>
<keyword evidence="2" id="KW-0614">Plasmid</keyword>
<dbReference type="AlphaFoldDB" id="A0A178J462"/>
<dbReference type="OrthoDB" id="5918745at2"/>
<accession>A0A178J462</accession>
<evidence type="ECO:0000313" key="1">
    <source>
        <dbReference type="EMBL" id="MDC5742360.1"/>
    </source>
</evidence>
<protein>
    <submittedName>
        <fullName evidence="2">Uncharacterized protein</fullName>
    </submittedName>
</protein>
<keyword evidence="3" id="KW-1185">Reference proteome</keyword>
<dbReference type="GeneID" id="78074049"/>
<evidence type="ECO:0000313" key="2">
    <source>
        <dbReference type="EMBL" id="OAM96661.1"/>
    </source>
</evidence>
<reference evidence="1" key="2">
    <citation type="submission" date="2022-11" db="EMBL/GenBank/DDBJ databases">
        <title>Role of the vibriolysin VemA secreted by the emergent pathogen Vibrio europaeus in the colonization of Manila clam mucus.</title>
        <authorList>
            <person name="Martinez C."/>
            <person name="Rodriguez S."/>
            <person name="Vences A."/>
            <person name="Barja J.L."/>
            <person name="Toranzo A.E."/>
            <person name="Dubert J."/>
        </authorList>
    </citation>
    <scope>NUCLEOTIDE SEQUENCE</scope>
    <source>
        <strain evidence="1">3454</strain>
    </source>
</reference>
<dbReference type="Proteomes" id="UP000094761">
    <property type="component" value="Plasmid p57_like"/>
</dbReference>
<reference evidence="2" key="1">
    <citation type="submission" date="2016-03" db="EMBL/GenBank/DDBJ databases">
        <title>Draft genome sequence of the Vibrio tubiashii subs. europaeus.</title>
        <authorList>
            <person name="Spinard E."/>
            <person name="Dubert J."/>
            <person name="Nelson D.R."/>
            <person name="Barja J.L."/>
        </authorList>
    </citation>
    <scope>NUCLEOTIDE SEQUENCE [LARGE SCALE GENOMIC DNA]</scope>
    <source>
        <strain evidence="2">PP2-638</strain>
        <plasmid evidence="2">p57_like</plasmid>
    </source>
</reference>
<geneLocation type="plasmid" evidence="2">
    <name>p57_like</name>
</geneLocation>
<comment type="caution">
    <text evidence="2">The sequence shown here is derived from an EMBL/GenBank/DDBJ whole genome shotgun (WGS) entry which is preliminary data.</text>
</comment>
<proteinExistence type="predicted"/>
<organism evidence="2">
    <name type="scientific">Vibrio europaeus</name>
    <dbReference type="NCBI Taxonomy" id="300876"/>
    <lineage>
        <taxon>Bacteria</taxon>
        <taxon>Pseudomonadati</taxon>
        <taxon>Pseudomonadota</taxon>
        <taxon>Gammaproteobacteria</taxon>
        <taxon>Vibrionales</taxon>
        <taxon>Vibrionaceae</taxon>
        <taxon>Vibrio</taxon>
        <taxon>Vibrio oreintalis group</taxon>
    </lineage>
</organism>
<dbReference type="EMBL" id="LUAX01000009">
    <property type="protein sequence ID" value="OAM96661.1"/>
    <property type="molecule type" value="Genomic_DNA"/>
</dbReference>
<dbReference type="EMBL" id="JAPFIT010000022">
    <property type="protein sequence ID" value="MDC5742360.1"/>
    <property type="molecule type" value="Genomic_DNA"/>
</dbReference>
<evidence type="ECO:0000313" key="3">
    <source>
        <dbReference type="Proteomes" id="UP001150001"/>
    </source>
</evidence>
<gene>
    <name evidence="2" type="ORF">AZ468_25175</name>
    <name evidence="1" type="ORF">OPW20_20000</name>
</gene>
<sequence length="98" mass="11266">MSAIQITVSDDGKVSVSYEKKTRENIGRRLQQLEECLNIDKYGVAYLLNMQPNESGVRLMKRWQTDPSLASFQEMPEHKWKLLLTLVEGQTPLIGDKK</sequence>
<dbReference type="Proteomes" id="UP001150001">
    <property type="component" value="Unassembled WGS sequence"/>
</dbReference>
<dbReference type="RefSeq" id="WP_069665536.1">
    <property type="nucleotide sequence ID" value="NZ_CM004621.1"/>
</dbReference>